<feature type="non-terminal residue" evidence="2">
    <location>
        <position position="278"/>
    </location>
</feature>
<feature type="compositionally biased region" description="Acidic residues" evidence="1">
    <location>
        <begin position="246"/>
        <end position="259"/>
    </location>
</feature>
<feature type="region of interest" description="Disordered" evidence="1">
    <location>
        <begin position="1"/>
        <end position="56"/>
    </location>
</feature>
<organism evidence="2 3">
    <name type="scientific">Sphaerobolus stellatus (strain SS14)</name>
    <dbReference type="NCBI Taxonomy" id="990650"/>
    <lineage>
        <taxon>Eukaryota</taxon>
        <taxon>Fungi</taxon>
        <taxon>Dikarya</taxon>
        <taxon>Basidiomycota</taxon>
        <taxon>Agaricomycotina</taxon>
        <taxon>Agaricomycetes</taxon>
        <taxon>Phallomycetidae</taxon>
        <taxon>Geastrales</taxon>
        <taxon>Sphaerobolaceae</taxon>
        <taxon>Sphaerobolus</taxon>
    </lineage>
</organism>
<dbReference type="AlphaFoldDB" id="A0A0C9TQN6"/>
<accession>A0A0C9TQN6</accession>
<protein>
    <submittedName>
        <fullName evidence="2">Uncharacterized protein</fullName>
    </submittedName>
</protein>
<evidence type="ECO:0000313" key="3">
    <source>
        <dbReference type="Proteomes" id="UP000054279"/>
    </source>
</evidence>
<evidence type="ECO:0000313" key="2">
    <source>
        <dbReference type="EMBL" id="KIJ24249.1"/>
    </source>
</evidence>
<feature type="region of interest" description="Disordered" evidence="1">
    <location>
        <begin position="193"/>
        <end position="278"/>
    </location>
</feature>
<feature type="compositionally biased region" description="Polar residues" evidence="1">
    <location>
        <begin position="223"/>
        <end position="233"/>
    </location>
</feature>
<sequence length="278" mass="30623">MPRAANTAKRKAASKPDTQPIGKKAKSGQTSGGGKKKQASRTTPTTTMNKKALRKKSDDNNLTWTLLSVIEASPAMRQFFGYDTGCSTAVNSHGKNKADHYRDLARKVLIEHPSGQWTGDEKVYSEIIKNRIPTINKKYNTYRNMLSQTGQGLIDGGWDHEIEDGTELANIWDKIQLEFPFYKMLNGLMGRSPTVDREASKNSGSDMDLSVLGNRGMGKQTRLRASSQSTDVSSAYGDNVPPPSEADTDQLDQEDDEERTDSHRGSPGLDEEVDAPEP</sequence>
<dbReference type="HOGENOM" id="CLU_1003110_0_0_1"/>
<name>A0A0C9TQN6_SPHS4</name>
<dbReference type="OrthoDB" id="3269005at2759"/>
<evidence type="ECO:0000256" key="1">
    <source>
        <dbReference type="SAM" id="MobiDB-lite"/>
    </source>
</evidence>
<keyword evidence="3" id="KW-1185">Reference proteome</keyword>
<gene>
    <name evidence="2" type="ORF">M422DRAFT_275035</name>
</gene>
<reference evidence="2 3" key="1">
    <citation type="submission" date="2014-06" db="EMBL/GenBank/DDBJ databases">
        <title>Evolutionary Origins and Diversification of the Mycorrhizal Mutualists.</title>
        <authorList>
            <consortium name="DOE Joint Genome Institute"/>
            <consortium name="Mycorrhizal Genomics Consortium"/>
            <person name="Kohler A."/>
            <person name="Kuo A."/>
            <person name="Nagy L.G."/>
            <person name="Floudas D."/>
            <person name="Copeland A."/>
            <person name="Barry K.W."/>
            <person name="Cichocki N."/>
            <person name="Veneault-Fourrey C."/>
            <person name="LaButti K."/>
            <person name="Lindquist E.A."/>
            <person name="Lipzen A."/>
            <person name="Lundell T."/>
            <person name="Morin E."/>
            <person name="Murat C."/>
            <person name="Riley R."/>
            <person name="Ohm R."/>
            <person name="Sun H."/>
            <person name="Tunlid A."/>
            <person name="Henrissat B."/>
            <person name="Grigoriev I.V."/>
            <person name="Hibbett D.S."/>
            <person name="Martin F."/>
        </authorList>
    </citation>
    <scope>NUCLEOTIDE SEQUENCE [LARGE SCALE GENOMIC DNA]</scope>
    <source>
        <strain evidence="2 3">SS14</strain>
    </source>
</reference>
<proteinExistence type="predicted"/>
<dbReference type="Proteomes" id="UP000054279">
    <property type="component" value="Unassembled WGS sequence"/>
</dbReference>
<feature type="compositionally biased region" description="Acidic residues" evidence="1">
    <location>
        <begin position="269"/>
        <end position="278"/>
    </location>
</feature>
<dbReference type="EMBL" id="KN837513">
    <property type="protein sequence ID" value="KIJ24249.1"/>
    <property type="molecule type" value="Genomic_DNA"/>
</dbReference>